<sequence>MHYTEKSFLHLPGILGAKDDHFPPSQVKVYASRRCHVVCVTITRKLPSIVYSEVRSTKILQLFGCRSNTHVVHKQRMVSSSRYNPDFNSVLWIPIQELVVHKYLIQRIQIINSSFSVDHEGMFIHLNVW</sequence>
<dbReference type="AlphaFoldDB" id="A0A7C8ZKK5"/>
<accession>A0A7C8ZKK5</accession>
<organism evidence="1">
    <name type="scientific">Opuntia streptacantha</name>
    <name type="common">Prickly pear cactus</name>
    <name type="synonym">Opuntia cardona</name>
    <dbReference type="NCBI Taxonomy" id="393608"/>
    <lineage>
        <taxon>Eukaryota</taxon>
        <taxon>Viridiplantae</taxon>
        <taxon>Streptophyta</taxon>
        <taxon>Embryophyta</taxon>
        <taxon>Tracheophyta</taxon>
        <taxon>Spermatophyta</taxon>
        <taxon>Magnoliopsida</taxon>
        <taxon>eudicotyledons</taxon>
        <taxon>Gunneridae</taxon>
        <taxon>Pentapetalae</taxon>
        <taxon>Caryophyllales</taxon>
        <taxon>Cactineae</taxon>
        <taxon>Cactaceae</taxon>
        <taxon>Opuntioideae</taxon>
        <taxon>Opuntia</taxon>
    </lineage>
</organism>
<name>A0A7C8ZKK5_OPUST</name>
<dbReference type="EMBL" id="GISG01140438">
    <property type="protein sequence ID" value="MBA4644897.1"/>
    <property type="molecule type" value="Transcribed_RNA"/>
</dbReference>
<proteinExistence type="predicted"/>
<reference evidence="1" key="2">
    <citation type="submission" date="2020-07" db="EMBL/GenBank/DDBJ databases">
        <authorList>
            <person name="Vera ALvarez R."/>
            <person name="Arias-Moreno D.M."/>
            <person name="Jimenez-Jacinto V."/>
            <person name="Jimenez-Bremont J.F."/>
            <person name="Swaminathan K."/>
            <person name="Moose S.P."/>
            <person name="Guerrero-Gonzalez M.L."/>
            <person name="Marino-Ramirez L."/>
            <person name="Landsman D."/>
            <person name="Rodriguez-Kessler M."/>
            <person name="Delgado-Sanchez P."/>
        </authorList>
    </citation>
    <scope>NUCLEOTIDE SEQUENCE</scope>
    <source>
        <tissue evidence="1">Cladode</tissue>
    </source>
</reference>
<reference evidence="1" key="1">
    <citation type="journal article" date="2013" name="J. Plant Res.">
        <title>Effect of fungi and light on seed germination of three Opuntia species from semiarid lands of central Mexico.</title>
        <authorList>
            <person name="Delgado-Sanchez P."/>
            <person name="Jimenez-Bremont J.F."/>
            <person name="Guerrero-Gonzalez Mde L."/>
            <person name="Flores J."/>
        </authorList>
    </citation>
    <scope>NUCLEOTIDE SEQUENCE</scope>
    <source>
        <tissue evidence="1">Cladode</tissue>
    </source>
</reference>
<protein>
    <submittedName>
        <fullName evidence="1">Uncharacterized protein</fullName>
    </submittedName>
</protein>
<evidence type="ECO:0000313" key="1">
    <source>
        <dbReference type="EMBL" id="MBA4644897.1"/>
    </source>
</evidence>